<dbReference type="EMBL" id="CP063120">
    <property type="protein sequence ID" value="QOR16840.1"/>
    <property type="molecule type" value="Genomic_DNA"/>
</dbReference>
<evidence type="ECO:0000259" key="2">
    <source>
        <dbReference type="Pfam" id="PF06378"/>
    </source>
</evidence>
<proteinExistence type="predicted"/>
<evidence type="ECO:0000313" key="3">
    <source>
        <dbReference type="EMBL" id="QOR16840.1"/>
    </source>
</evidence>
<dbReference type="InterPro" id="IPR009425">
    <property type="entry name" value="DSRM_SSAP"/>
</dbReference>
<feature type="compositionally biased region" description="Basic and acidic residues" evidence="1">
    <location>
        <begin position="140"/>
        <end position="151"/>
    </location>
</feature>
<sequence length="221" mass="25566">MAEKKQSLQRRAWDLLSKINVNDKTETKGSGKFALTYLSWAWAWGVLMEYFPESIYEIHQDKILPDDSVMVSVTLTIKDGDEQFSRFMWLPVMDHLNRSIKNPTATDINKATMRCLAKAIAMCGLGHYIYAGEDLPVDDETPKTKSQEHSQKSTQQNVNSAPCEHYHDDVENLRKRLLGKTKEQIESEQLYDKSINWLKENNPDLIDEYNLMFNDFLGNLL</sequence>
<dbReference type="Proteomes" id="UP000595009">
    <property type="component" value="Chromosome"/>
</dbReference>
<reference evidence="3 4" key="1">
    <citation type="submission" date="2020-10" db="EMBL/GenBank/DDBJ databases">
        <title>Genomic diversity and antimicrobial resistance of Haemophilus colonising the airways of young children with cystic fibrosis.</title>
        <authorList>
            <person name="Watts S.C."/>
            <person name="Judd L.M."/>
            <person name="Carzino R."/>
            <person name="Ranganathan S."/>
            <person name="Holt K.E."/>
        </authorList>
    </citation>
    <scope>NUCLEOTIDE SEQUENCE [LARGE SCALE GENOMIC DNA]</scope>
    <source>
        <strain evidence="3 4">M1C137_2</strain>
    </source>
</reference>
<name>A0A7M1NVT6_HAEPA</name>
<organism evidence="3 4">
    <name type="scientific">Haemophilus parainfluenzae</name>
    <dbReference type="NCBI Taxonomy" id="729"/>
    <lineage>
        <taxon>Bacteria</taxon>
        <taxon>Pseudomonadati</taxon>
        <taxon>Pseudomonadota</taxon>
        <taxon>Gammaproteobacteria</taxon>
        <taxon>Pasteurellales</taxon>
        <taxon>Pasteurellaceae</taxon>
        <taxon>Haemophilus</taxon>
    </lineage>
</organism>
<dbReference type="Pfam" id="PF06378">
    <property type="entry name" value="SSAP_Sak"/>
    <property type="match status" value="1"/>
</dbReference>
<evidence type="ECO:0000313" key="4">
    <source>
        <dbReference type="Proteomes" id="UP000595009"/>
    </source>
</evidence>
<feature type="domain" description="SSAP RNA binding" evidence="2">
    <location>
        <begin position="12"/>
        <end position="161"/>
    </location>
</feature>
<evidence type="ECO:0000256" key="1">
    <source>
        <dbReference type="SAM" id="MobiDB-lite"/>
    </source>
</evidence>
<dbReference type="AlphaFoldDB" id="A0A7M1NVT6"/>
<feature type="region of interest" description="Disordered" evidence="1">
    <location>
        <begin position="139"/>
        <end position="161"/>
    </location>
</feature>
<dbReference type="RefSeq" id="WP_197543269.1">
    <property type="nucleotide sequence ID" value="NZ_CP063120.1"/>
</dbReference>
<accession>A0A7M1NVT6</accession>
<protein>
    <submittedName>
        <fullName evidence="3">DUF1071 domain-containing protein</fullName>
    </submittedName>
</protein>
<gene>
    <name evidence="3" type="ORF">INP94_08160</name>
</gene>